<feature type="transmembrane region" description="Helical" evidence="1">
    <location>
        <begin position="6"/>
        <end position="25"/>
    </location>
</feature>
<sequence>MANFLIPAIIIPLLITIILSVIFKDKSKVDKGFRINYYGLSYRRKMIRTLIISPLLILTFIFIYLNGDMSMLAKISLGLFFLIASAGQLIYNFYMWKKNES</sequence>
<feature type="transmembrane region" description="Helical" evidence="1">
    <location>
        <begin position="46"/>
        <end position="65"/>
    </location>
</feature>
<proteinExistence type="predicted"/>
<reference evidence="2 3" key="1">
    <citation type="submission" date="2019-10" db="EMBL/GenBank/DDBJ databases">
        <title>Gracilibacillus sp. nov. isolated from rice seeds.</title>
        <authorList>
            <person name="He S."/>
        </authorList>
    </citation>
    <scope>NUCLEOTIDE SEQUENCE [LARGE SCALE GENOMIC DNA]</scope>
    <source>
        <strain evidence="2 3">TD8</strain>
    </source>
</reference>
<dbReference type="EMBL" id="WEID01000092">
    <property type="protein sequence ID" value="KAB8127378.1"/>
    <property type="molecule type" value="Genomic_DNA"/>
</dbReference>
<evidence type="ECO:0000313" key="3">
    <source>
        <dbReference type="Proteomes" id="UP000480246"/>
    </source>
</evidence>
<dbReference type="RefSeq" id="WP_153406254.1">
    <property type="nucleotide sequence ID" value="NZ_ML762443.1"/>
</dbReference>
<keyword evidence="1" id="KW-1133">Transmembrane helix</keyword>
<comment type="caution">
    <text evidence="2">The sequence shown here is derived from an EMBL/GenBank/DDBJ whole genome shotgun (WGS) entry which is preliminary data.</text>
</comment>
<keyword evidence="3" id="KW-1185">Reference proteome</keyword>
<keyword evidence="1" id="KW-0472">Membrane</keyword>
<dbReference type="AlphaFoldDB" id="A0A7C8KXA9"/>
<organism evidence="2 3">
    <name type="scientific">Gracilibacillus oryzae</name>
    <dbReference type="NCBI Taxonomy" id="1672701"/>
    <lineage>
        <taxon>Bacteria</taxon>
        <taxon>Bacillati</taxon>
        <taxon>Bacillota</taxon>
        <taxon>Bacilli</taxon>
        <taxon>Bacillales</taxon>
        <taxon>Bacillaceae</taxon>
        <taxon>Gracilibacillus</taxon>
    </lineage>
</organism>
<dbReference type="Proteomes" id="UP000480246">
    <property type="component" value="Unassembled WGS sequence"/>
</dbReference>
<name>A0A7C8KXA9_9BACI</name>
<accession>A0A7C8KXA9</accession>
<evidence type="ECO:0000313" key="2">
    <source>
        <dbReference type="EMBL" id="KAB8127378.1"/>
    </source>
</evidence>
<feature type="transmembrane region" description="Helical" evidence="1">
    <location>
        <begin position="71"/>
        <end position="94"/>
    </location>
</feature>
<protein>
    <submittedName>
        <fullName evidence="2">ATPase</fullName>
    </submittedName>
</protein>
<dbReference type="OrthoDB" id="1934177at2"/>
<gene>
    <name evidence="2" type="ORF">F9U64_17865</name>
</gene>
<evidence type="ECO:0000256" key="1">
    <source>
        <dbReference type="SAM" id="Phobius"/>
    </source>
</evidence>
<keyword evidence="1" id="KW-0812">Transmembrane</keyword>